<evidence type="ECO:0000256" key="3">
    <source>
        <dbReference type="ARBA" id="ARBA00012438"/>
    </source>
</evidence>
<dbReference type="Pfam" id="PF06580">
    <property type="entry name" value="His_kinase"/>
    <property type="match status" value="1"/>
</dbReference>
<feature type="transmembrane region" description="Helical" evidence="14">
    <location>
        <begin position="277"/>
        <end position="297"/>
    </location>
</feature>
<feature type="domain" description="HAMP" evidence="16">
    <location>
        <begin position="298"/>
        <end position="353"/>
    </location>
</feature>
<comment type="caution">
    <text evidence="17">The sequence shown here is derived from an EMBL/GenBank/DDBJ whole genome shotgun (WGS) entry which is preliminary data.</text>
</comment>
<evidence type="ECO:0000256" key="1">
    <source>
        <dbReference type="ARBA" id="ARBA00000085"/>
    </source>
</evidence>
<keyword evidence="11 14" id="KW-1133">Transmembrane helix</keyword>
<dbReference type="Gene3D" id="3.30.565.10">
    <property type="entry name" value="Histidine kinase-like ATPase, C-terminal domain"/>
    <property type="match status" value="1"/>
</dbReference>
<dbReference type="PROSITE" id="PS50885">
    <property type="entry name" value="HAMP"/>
    <property type="match status" value="1"/>
</dbReference>
<comment type="catalytic activity">
    <reaction evidence="1">
        <text>ATP + protein L-histidine = ADP + protein N-phospho-L-histidine.</text>
        <dbReference type="EC" id="2.7.13.3"/>
    </reaction>
</comment>
<evidence type="ECO:0000313" key="17">
    <source>
        <dbReference type="EMBL" id="GAE32636.1"/>
    </source>
</evidence>
<dbReference type="Gene3D" id="1.10.8.500">
    <property type="entry name" value="HAMP domain in histidine kinase"/>
    <property type="match status" value="1"/>
</dbReference>
<name>W4QKL6_9BACI</name>
<evidence type="ECO:0000256" key="9">
    <source>
        <dbReference type="ARBA" id="ARBA00022777"/>
    </source>
</evidence>
<dbReference type="EC" id="2.7.13.3" evidence="3"/>
<keyword evidence="13 14" id="KW-0472">Membrane</keyword>
<dbReference type="PROSITE" id="PS50109">
    <property type="entry name" value="HIS_KIN"/>
    <property type="match status" value="1"/>
</dbReference>
<evidence type="ECO:0000256" key="2">
    <source>
        <dbReference type="ARBA" id="ARBA00004651"/>
    </source>
</evidence>
<evidence type="ECO:0000259" key="15">
    <source>
        <dbReference type="PROSITE" id="PS50109"/>
    </source>
</evidence>
<keyword evidence="8" id="KW-0547">Nucleotide-binding</keyword>
<dbReference type="PANTHER" id="PTHR34220">
    <property type="entry name" value="SENSOR HISTIDINE KINASE YPDA"/>
    <property type="match status" value="1"/>
</dbReference>
<keyword evidence="9" id="KW-0418">Kinase</keyword>
<dbReference type="PANTHER" id="PTHR34220:SF7">
    <property type="entry name" value="SENSOR HISTIDINE KINASE YPDA"/>
    <property type="match status" value="1"/>
</dbReference>
<proteinExistence type="predicted"/>
<dbReference type="AlphaFoldDB" id="W4QKL6"/>
<dbReference type="Proteomes" id="UP000018895">
    <property type="component" value="Unassembled WGS sequence"/>
</dbReference>
<dbReference type="InterPro" id="IPR010559">
    <property type="entry name" value="Sig_transdc_His_kin_internal"/>
</dbReference>
<dbReference type="GO" id="GO:0005524">
    <property type="term" value="F:ATP binding"/>
    <property type="evidence" value="ECO:0007669"/>
    <property type="project" value="UniProtKB-KW"/>
</dbReference>
<dbReference type="STRING" id="1236971.JCM9152_4180"/>
<keyword evidence="7 14" id="KW-0812">Transmembrane</keyword>
<dbReference type="RefSeq" id="WP_235715773.1">
    <property type="nucleotide sequence ID" value="NZ_BAUU01000043.1"/>
</dbReference>
<evidence type="ECO:0000256" key="11">
    <source>
        <dbReference type="ARBA" id="ARBA00022989"/>
    </source>
</evidence>
<dbReference type="InterPro" id="IPR036890">
    <property type="entry name" value="HATPase_C_sf"/>
</dbReference>
<evidence type="ECO:0000256" key="5">
    <source>
        <dbReference type="ARBA" id="ARBA00022553"/>
    </source>
</evidence>
<keyword evidence="10" id="KW-0067">ATP-binding</keyword>
<dbReference type="InterPro" id="IPR005467">
    <property type="entry name" value="His_kinase_dom"/>
</dbReference>
<accession>W4QKL6</accession>
<organism evidence="17 18">
    <name type="scientific">Halalkalibacter hemicellulosilyticusJCM 9152</name>
    <dbReference type="NCBI Taxonomy" id="1236971"/>
    <lineage>
        <taxon>Bacteria</taxon>
        <taxon>Bacillati</taxon>
        <taxon>Bacillota</taxon>
        <taxon>Bacilli</taxon>
        <taxon>Bacillales</taxon>
        <taxon>Bacillaceae</taxon>
        <taxon>Halalkalibacter</taxon>
    </lineage>
</organism>
<dbReference type="InterPro" id="IPR004358">
    <property type="entry name" value="Sig_transdc_His_kin-like_C"/>
</dbReference>
<dbReference type="InterPro" id="IPR003660">
    <property type="entry name" value="HAMP_dom"/>
</dbReference>
<dbReference type="PRINTS" id="PR00344">
    <property type="entry name" value="BCTRLSENSOR"/>
</dbReference>
<evidence type="ECO:0000256" key="7">
    <source>
        <dbReference type="ARBA" id="ARBA00022692"/>
    </source>
</evidence>
<keyword evidence="5" id="KW-0597">Phosphoprotein</keyword>
<dbReference type="Pfam" id="PF02743">
    <property type="entry name" value="dCache_1"/>
    <property type="match status" value="1"/>
</dbReference>
<reference evidence="17" key="1">
    <citation type="journal article" date="2014" name="Genome Announc.">
        <title>Draft Genome Sequences of Three Alkaliphilic Bacillus Strains, Bacillus wakoensis JCM 9140T, Bacillus akibai JCM 9157T, and Bacillus hemicellulosilyticus JCM 9152T.</title>
        <authorList>
            <person name="Yuki M."/>
            <person name="Oshima K."/>
            <person name="Suda W."/>
            <person name="Oshida Y."/>
            <person name="Kitamura K."/>
            <person name="Iida T."/>
            <person name="Hattori M."/>
            <person name="Ohkuma M."/>
        </authorList>
    </citation>
    <scope>NUCLEOTIDE SEQUENCE [LARGE SCALE GENOMIC DNA]</scope>
    <source>
        <strain evidence="17">JCM 9152</strain>
    </source>
</reference>
<gene>
    <name evidence="17" type="ORF">JCM9152_4180</name>
</gene>
<comment type="subcellular location">
    <subcellularLocation>
        <location evidence="2">Cell membrane</location>
        <topology evidence="2">Multi-pass membrane protein</topology>
    </subcellularLocation>
</comment>
<keyword evidence="12" id="KW-0902">Two-component regulatory system</keyword>
<evidence type="ECO:0000313" key="18">
    <source>
        <dbReference type="Proteomes" id="UP000018895"/>
    </source>
</evidence>
<dbReference type="GO" id="GO:0000155">
    <property type="term" value="F:phosphorelay sensor kinase activity"/>
    <property type="evidence" value="ECO:0007669"/>
    <property type="project" value="InterPro"/>
</dbReference>
<keyword evidence="18" id="KW-1185">Reference proteome</keyword>
<dbReference type="GO" id="GO:0005886">
    <property type="term" value="C:plasma membrane"/>
    <property type="evidence" value="ECO:0007669"/>
    <property type="project" value="UniProtKB-SubCell"/>
</dbReference>
<evidence type="ECO:0000256" key="6">
    <source>
        <dbReference type="ARBA" id="ARBA00022679"/>
    </source>
</evidence>
<feature type="domain" description="Histidine kinase" evidence="15">
    <location>
        <begin position="463"/>
        <end position="566"/>
    </location>
</feature>
<dbReference type="InterPro" id="IPR003594">
    <property type="entry name" value="HATPase_dom"/>
</dbReference>
<keyword evidence="6" id="KW-0808">Transferase</keyword>
<dbReference type="Gene3D" id="3.30.450.20">
    <property type="entry name" value="PAS domain"/>
    <property type="match status" value="1"/>
</dbReference>
<evidence type="ECO:0000256" key="14">
    <source>
        <dbReference type="SAM" id="Phobius"/>
    </source>
</evidence>
<dbReference type="SUPFAM" id="SSF55874">
    <property type="entry name" value="ATPase domain of HSP90 chaperone/DNA topoisomerase II/histidine kinase"/>
    <property type="match status" value="1"/>
</dbReference>
<dbReference type="InterPro" id="IPR050640">
    <property type="entry name" value="Bact_2-comp_sensor_kinase"/>
</dbReference>
<sequence>MLFLILSVTLAFSTGGLFILQYAFNTYNEEIYRQSAQTLAVSLGSIENELIKMERLSFQMSTDLQIQDSLRILNSDRSDYEKFMSSTDLRKRLLDVGALNQYVLSLQVYDLDNREMASGNQTVAVSEDRLYRLKTEATNEHGGLKWVLPNEEDPSLIIAREIRSYSPLSLSLHSLGIAMVRLDIEALVSHFSHSISGDGANMMILDEHGDFIYPLHSPFSAQFLNGQIHGDNGYHLMKDEGERYFVTYHQSNRTNWMYMIVTPYSNLFEAITAVRNAVIVTYSLLFIVVLFIGTRFVRNITNPIEHLNRKMKWIQTGDYSMLEADYLKFPQDETGQMHENFKQMMKQIEFLISENYKKISIIKDTEYKVLQAQVNPHFLYNTLDSINWEAKVKGQHHISKMAESLGFILRSSINVKEALIPLEQELKIVESYTTIQAYRFEERLHFEMNVASELYACKVPKFILQPLVDNSIRYGLQQMIGTCIITVSAKSKGECILFTVEDNGMGMDGQLLNKIKTWDYESQGNGIGLRNLQERIVALFGDEYGVSLDSEVGKGTRVEVVLPMNGGDRYVQSIVSR</sequence>
<dbReference type="InterPro" id="IPR033479">
    <property type="entry name" value="dCache_1"/>
</dbReference>
<evidence type="ECO:0000256" key="13">
    <source>
        <dbReference type="ARBA" id="ARBA00023136"/>
    </source>
</evidence>
<dbReference type="Pfam" id="PF02518">
    <property type="entry name" value="HATPase_c"/>
    <property type="match status" value="1"/>
</dbReference>
<evidence type="ECO:0000256" key="8">
    <source>
        <dbReference type="ARBA" id="ARBA00022741"/>
    </source>
</evidence>
<keyword evidence="4" id="KW-1003">Cell membrane</keyword>
<evidence type="ECO:0000256" key="4">
    <source>
        <dbReference type="ARBA" id="ARBA00022475"/>
    </source>
</evidence>
<dbReference type="EMBL" id="BAUU01000043">
    <property type="protein sequence ID" value="GAE32636.1"/>
    <property type="molecule type" value="Genomic_DNA"/>
</dbReference>
<dbReference type="SMART" id="SM00387">
    <property type="entry name" value="HATPase_c"/>
    <property type="match status" value="1"/>
</dbReference>
<evidence type="ECO:0000259" key="16">
    <source>
        <dbReference type="PROSITE" id="PS50885"/>
    </source>
</evidence>
<evidence type="ECO:0000256" key="10">
    <source>
        <dbReference type="ARBA" id="ARBA00022840"/>
    </source>
</evidence>
<protein>
    <recommendedName>
        <fullName evidence="3">histidine kinase</fullName>
        <ecNumber evidence="3">2.7.13.3</ecNumber>
    </recommendedName>
</protein>
<evidence type="ECO:0000256" key="12">
    <source>
        <dbReference type="ARBA" id="ARBA00023012"/>
    </source>
</evidence>